<dbReference type="Pfam" id="PF08324">
    <property type="entry name" value="PUL"/>
    <property type="match status" value="1"/>
</dbReference>
<proteinExistence type="predicted"/>
<reference evidence="3 5" key="1">
    <citation type="journal article" date="2012" name="Nature">
        <title>Algal genomes reveal evolutionary mosaicism and the fate of nucleomorphs.</title>
        <authorList>
            <consortium name="DOE Joint Genome Institute"/>
            <person name="Curtis B.A."/>
            <person name="Tanifuji G."/>
            <person name="Burki F."/>
            <person name="Gruber A."/>
            <person name="Irimia M."/>
            <person name="Maruyama S."/>
            <person name="Arias M.C."/>
            <person name="Ball S.G."/>
            <person name="Gile G.H."/>
            <person name="Hirakawa Y."/>
            <person name="Hopkins J.F."/>
            <person name="Kuo A."/>
            <person name="Rensing S.A."/>
            <person name="Schmutz J."/>
            <person name="Symeonidi A."/>
            <person name="Elias M."/>
            <person name="Eveleigh R.J."/>
            <person name="Herman E.K."/>
            <person name="Klute M.J."/>
            <person name="Nakayama T."/>
            <person name="Obornik M."/>
            <person name="Reyes-Prieto A."/>
            <person name="Armbrust E.V."/>
            <person name="Aves S.J."/>
            <person name="Beiko R.G."/>
            <person name="Coutinho P."/>
            <person name="Dacks J.B."/>
            <person name="Durnford D.G."/>
            <person name="Fast N.M."/>
            <person name="Green B.R."/>
            <person name="Grisdale C.J."/>
            <person name="Hempel F."/>
            <person name="Henrissat B."/>
            <person name="Hoppner M.P."/>
            <person name="Ishida K."/>
            <person name="Kim E."/>
            <person name="Koreny L."/>
            <person name="Kroth P.G."/>
            <person name="Liu Y."/>
            <person name="Malik S.B."/>
            <person name="Maier U.G."/>
            <person name="McRose D."/>
            <person name="Mock T."/>
            <person name="Neilson J.A."/>
            <person name="Onodera N.T."/>
            <person name="Poole A.M."/>
            <person name="Pritham E.J."/>
            <person name="Richards T.A."/>
            <person name="Rocap G."/>
            <person name="Roy S.W."/>
            <person name="Sarai C."/>
            <person name="Schaack S."/>
            <person name="Shirato S."/>
            <person name="Slamovits C.H."/>
            <person name="Spencer D.F."/>
            <person name="Suzuki S."/>
            <person name="Worden A.Z."/>
            <person name="Zauner S."/>
            <person name="Barry K."/>
            <person name="Bell C."/>
            <person name="Bharti A.K."/>
            <person name="Crow J.A."/>
            <person name="Grimwood J."/>
            <person name="Kramer R."/>
            <person name="Lindquist E."/>
            <person name="Lucas S."/>
            <person name="Salamov A."/>
            <person name="McFadden G.I."/>
            <person name="Lane C.E."/>
            <person name="Keeling P.J."/>
            <person name="Gray M.W."/>
            <person name="Grigoriev I.V."/>
            <person name="Archibald J.M."/>
        </authorList>
    </citation>
    <scope>NUCLEOTIDE SEQUENCE</scope>
    <source>
        <strain evidence="3 5">CCMP2712</strain>
    </source>
</reference>
<dbReference type="KEGG" id="gtt:GUITHDRAFT_161875"/>
<name>L1JPZ0_GUITC</name>
<keyword evidence="5" id="KW-1185">Reference proteome</keyword>
<dbReference type="InterPro" id="IPR013535">
    <property type="entry name" value="PUL_dom"/>
</dbReference>
<accession>L1JPZ0</accession>
<dbReference type="InterPro" id="IPR011989">
    <property type="entry name" value="ARM-like"/>
</dbReference>
<dbReference type="EnsemblProtists" id="EKX50143">
    <property type="protein sequence ID" value="EKX50143"/>
    <property type="gene ID" value="GUITHDRAFT_161875"/>
</dbReference>
<dbReference type="HOGENOM" id="CLU_1506179_0_0_1"/>
<dbReference type="RefSeq" id="XP_005837123.1">
    <property type="nucleotide sequence ID" value="XM_005837066.1"/>
</dbReference>
<dbReference type="GeneID" id="17306997"/>
<reference evidence="4" key="3">
    <citation type="submission" date="2015-06" db="UniProtKB">
        <authorList>
            <consortium name="EnsemblProtists"/>
        </authorList>
    </citation>
    <scope>IDENTIFICATION</scope>
</reference>
<evidence type="ECO:0000313" key="4">
    <source>
        <dbReference type="EnsemblProtists" id="EKX50143"/>
    </source>
</evidence>
<dbReference type="Proteomes" id="UP000011087">
    <property type="component" value="Unassembled WGS sequence"/>
</dbReference>
<evidence type="ECO:0000313" key="5">
    <source>
        <dbReference type="Proteomes" id="UP000011087"/>
    </source>
</evidence>
<dbReference type="AlphaFoldDB" id="L1JPZ0"/>
<sequence length="179" mass="19823">MCNLFLHSETRALLQLHVGTAAAVFEDTGAESNKLVQMAHSSLLNNFAVLFNGLQINDEVLEKFLKTSCSIMKAFSEESDVQSMYRLSAAIGTFIHNNATRVSMAGKLRLENLVRDRVLGLDAVRGGLGQTGDPKTQQCCYKLLEQFDLVRFLAPGMKHPESDDEFEQPWTPETSEAPA</sequence>
<organism evidence="3">
    <name type="scientific">Guillardia theta (strain CCMP2712)</name>
    <name type="common">Cryptophyte</name>
    <dbReference type="NCBI Taxonomy" id="905079"/>
    <lineage>
        <taxon>Eukaryota</taxon>
        <taxon>Cryptophyceae</taxon>
        <taxon>Pyrenomonadales</taxon>
        <taxon>Geminigeraceae</taxon>
        <taxon>Guillardia</taxon>
    </lineage>
</organism>
<dbReference type="Gene3D" id="1.25.10.10">
    <property type="entry name" value="Leucine-rich Repeat Variant"/>
    <property type="match status" value="1"/>
</dbReference>
<protein>
    <recommendedName>
        <fullName evidence="2">PUL domain-containing protein</fullName>
    </recommendedName>
</protein>
<feature type="region of interest" description="Disordered" evidence="1">
    <location>
        <begin position="158"/>
        <end position="179"/>
    </location>
</feature>
<dbReference type="PaxDb" id="55529-EKX50143"/>
<evidence type="ECO:0000256" key="1">
    <source>
        <dbReference type="SAM" id="MobiDB-lite"/>
    </source>
</evidence>
<evidence type="ECO:0000259" key="2">
    <source>
        <dbReference type="Pfam" id="PF08324"/>
    </source>
</evidence>
<gene>
    <name evidence="3" type="ORF">GUITHDRAFT_161875</name>
</gene>
<dbReference type="EMBL" id="JH992979">
    <property type="protein sequence ID" value="EKX50143.1"/>
    <property type="molecule type" value="Genomic_DNA"/>
</dbReference>
<feature type="domain" description="PUL" evidence="2">
    <location>
        <begin position="1"/>
        <end position="97"/>
    </location>
</feature>
<evidence type="ECO:0000313" key="3">
    <source>
        <dbReference type="EMBL" id="EKX50143.1"/>
    </source>
</evidence>
<reference evidence="5" key="2">
    <citation type="submission" date="2012-11" db="EMBL/GenBank/DDBJ databases">
        <authorList>
            <person name="Kuo A."/>
            <person name="Curtis B.A."/>
            <person name="Tanifuji G."/>
            <person name="Burki F."/>
            <person name="Gruber A."/>
            <person name="Irimia M."/>
            <person name="Maruyama S."/>
            <person name="Arias M.C."/>
            <person name="Ball S.G."/>
            <person name="Gile G.H."/>
            <person name="Hirakawa Y."/>
            <person name="Hopkins J.F."/>
            <person name="Rensing S.A."/>
            <person name="Schmutz J."/>
            <person name="Symeonidi A."/>
            <person name="Elias M."/>
            <person name="Eveleigh R.J."/>
            <person name="Herman E.K."/>
            <person name="Klute M.J."/>
            <person name="Nakayama T."/>
            <person name="Obornik M."/>
            <person name="Reyes-Prieto A."/>
            <person name="Armbrust E.V."/>
            <person name="Aves S.J."/>
            <person name="Beiko R.G."/>
            <person name="Coutinho P."/>
            <person name="Dacks J.B."/>
            <person name="Durnford D.G."/>
            <person name="Fast N.M."/>
            <person name="Green B.R."/>
            <person name="Grisdale C."/>
            <person name="Hempe F."/>
            <person name="Henrissat B."/>
            <person name="Hoppner M.P."/>
            <person name="Ishida K.-I."/>
            <person name="Kim E."/>
            <person name="Koreny L."/>
            <person name="Kroth P.G."/>
            <person name="Liu Y."/>
            <person name="Malik S.-B."/>
            <person name="Maier U.G."/>
            <person name="McRose D."/>
            <person name="Mock T."/>
            <person name="Neilson J.A."/>
            <person name="Onodera N.T."/>
            <person name="Poole A.M."/>
            <person name="Pritham E.J."/>
            <person name="Richards T.A."/>
            <person name="Rocap G."/>
            <person name="Roy S.W."/>
            <person name="Sarai C."/>
            <person name="Schaack S."/>
            <person name="Shirato S."/>
            <person name="Slamovits C.H."/>
            <person name="Spencer D.F."/>
            <person name="Suzuki S."/>
            <person name="Worden A.Z."/>
            <person name="Zauner S."/>
            <person name="Barry K."/>
            <person name="Bell C."/>
            <person name="Bharti A.K."/>
            <person name="Crow J.A."/>
            <person name="Grimwood J."/>
            <person name="Kramer R."/>
            <person name="Lindquist E."/>
            <person name="Lucas S."/>
            <person name="Salamov A."/>
            <person name="McFadden G.I."/>
            <person name="Lane C.E."/>
            <person name="Keeling P.J."/>
            <person name="Gray M.W."/>
            <person name="Grigoriev I.V."/>
            <person name="Archibald J.M."/>
        </authorList>
    </citation>
    <scope>NUCLEOTIDE SEQUENCE</scope>
    <source>
        <strain evidence="5">CCMP2712</strain>
    </source>
</reference>